<sequence length="54" mass="5797">MSAHPVAKKGLPNNKGFATAPGIFLIIDRSIRLMLAPRSHNALATVMLPIEQGM</sequence>
<name>A0A392Q9Q1_9FABA</name>
<feature type="non-terminal residue" evidence="1">
    <location>
        <position position="54"/>
    </location>
</feature>
<protein>
    <submittedName>
        <fullName evidence="1">Uncharacterized protein</fullName>
    </submittedName>
</protein>
<dbReference type="AlphaFoldDB" id="A0A392Q9Q1"/>
<dbReference type="Proteomes" id="UP000265520">
    <property type="component" value="Unassembled WGS sequence"/>
</dbReference>
<evidence type="ECO:0000313" key="2">
    <source>
        <dbReference type="Proteomes" id="UP000265520"/>
    </source>
</evidence>
<dbReference type="EMBL" id="LXQA010123382">
    <property type="protein sequence ID" value="MCI21123.1"/>
    <property type="molecule type" value="Genomic_DNA"/>
</dbReference>
<accession>A0A392Q9Q1</accession>
<evidence type="ECO:0000313" key="1">
    <source>
        <dbReference type="EMBL" id="MCI21123.1"/>
    </source>
</evidence>
<comment type="caution">
    <text evidence="1">The sequence shown here is derived from an EMBL/GenBank/DDBJ whole genome shotgun (WGS) entry which is preliminary data.</text>
</comment>
<organism evidence="1 2">
    <name type="scientific">Trifolium medium</name>
    <dbReference type="NCBI Taxonomy" id="97028"/>
    <lineage>
        <taxon>Eukaryota</taxon>
        <taxon>Viridiplantae</taxon>
        <taxon>Streptophyta</taxon>
        <taxon>Embryophyta</taxon>
        <taxon>Tracheophyta</taxon>
        <taxon>Spermatophyta</taxon>
        <taxon>Magnoliopsida</taxon>
        <taxon>eudicotyledons</taxon>
        <taxon>Gunneridae</taxon>
        <taxon>Pentapetalae</taxon>
        <taxon>rosids</taxon>
        <taxon>fabids</taxon>
        <taxon>Fabales</taxon>
        <taxon>Fabaceae</taxon>
        <taxon>Papilionoideae</taxon>
        <taxon>50 kb inversion clade</taxon>
        <taxon>NPAAA clade</taxon>
        <taxon>Hologalegina</taxon>
        <taxon>IRL clade</taxon>
        <taxon>Trifolieae</taxon>
        <taxon>Trifolium</taxon>
    </lineage>
</organism>
<keyword evidence="2" id="KW-1185">Reference proteome</keyword>
<proteinExistence type="predicted"/>
<reference evidence="1 2" key="1">
    <citation type="journal article" date="2018" name="Front. Plant Sci.">
        <title>Red Clover (Trifolium pratense) and Zigzag Clover (T. medium) - A Picture of Genomic Similarities and Differences.</title>
        <authorList>
            <person name="Dluhosova J."/>
            <person name="Istvanek J."/>
            <person name="Nedelnik J."/>
            <person name="Repkova J."/>
        </authorList>
    </citation>
    <scope>NUCLEOTIDE SEQUENCE [LARGE SCALE GENOMIC DNA]</scope>
    <source>
        <strain evidence="2">cv. 10/8</strain>
        <tissue evidence="1">Leaf</tissue>
    </source>
</reference>